<gene>
    <name evidence="22" type="primary">ptsP</name>
    <name evidence="22" type="ORF">RIF23_01670</name>
</gene>
<accession>A0ABU2H1W6</accession>
<dbReference type="SUPFAM" id="SSF47831">
    <property type="entry name" value="Enzyme I of the PEP:sugar phosphotransferase system HPr-binding (sub)domain"/>
    <property type="match status" value="1"/>
</dbReference>
<dbReference type="PIRSF" id="PIRSF000732">
    <property type="entry name" value="PTS_enzyme_I"/>
    <property type="match status" value="1"/>
</dbReference>
<keyword evidence="13 17" id="KW-0479">Metal-binding</keyword>
<dbReference type="Pfam" id="PF05524">
    <property type="entry name" value="PEP-utilisers_N"/>
    <property type="match status" value="1"/>
</dbReference>
<comment type="similarity">
    <text evidence="5 17">Belongs to the PEP-utilizing enzyme family.</text>
</comment>
<organism evidence="22 23">
    <name type="scientific">Lipingzhangella rawalii</name>
    <dbReference type="NCBI Taxonomy" id="2055835"/>
    <lineage>
        <taxon>Bacteria</taxon>
        <taxon>Bacillati</taxon>
        <taxon>Actinomycetota</taxon>
        <taxon>Actinomycetes</taxon>
        <taxon>Streptosporangiales</taxon>
        <taxon>Nocardiopsidaceae</taxon>
        <taxon>Lipingzhangella</taxon>
    </lineage>
</organism>
<dbReference type="EMBL" id="JAVLVT010000001">
    <property type="protein sequence ID" value="MDS1268997.1"/>
    <property type="molecule type" value="Genomic_DNA"/>
</dbReference>
<dbReference type="SUPFAM" id="SSF52009">
    <property type="entry name" value="Phosphohistidine domain"/>
    <property type="match status" value="1"/>
</dbReference>
<dbReference type="PANTHER" id="PTHR46244">
    <property type="entry name" value="PHOSPHOENOLPYRUVATE-PROTEIN PHOSPHOTRANSFERASE"/>
    <property type="match status" value="1"/>
</dbReference>
<evidence type="ECO:0000256" key="12">
    <source>
        <dbReference type="ARBA" id="ARBA00022683"/>
    </source>
</evidence>
<dbReference type="Gene3D" id="3.50.30.10">
    <property type="entry name" value="Phosphohistidine domain"/>
    <property type="match status" value="1"/>
</dbReference>
<reference evidence="23" key="1">
    <citation type="submission" date="2023-07" db="EMBL/GenBank/DDBJ databases">
        <title>Novel species in the genus Lipingzhangella isolated from Sambhar Salt Lake.</title>
        <authorList>
            <person name="Jiya N."/>
            <person name="Kajale S."/>
            <person name="Sharma A."/>
        </authorList>
    </citation>
    <scope>NUCLEOTIDE SEQUENCE [LARGE SCALE GENOMIC DNA]</scope>
    <source>
        <strain evidence="23">LS1_29</strain>
    </source>
</reference>
<evidence type="ECO:0000256" key="17">
    <source>
        <dbReference type="PIRNR" id="PIRNR000732"/>
    </source>
</evidence>
<evidence type="ECO:0000256" key="9">
    <source>
        <dbReference type="ARBA" id="ARBA00022490"/>
    </source>
</evidence>
<keyword evidence="8 17" id="KW-0813">Transport</keyword>
<dbReference type="InterPro" id="IPR036637">
    <property type="entry name" value="Phosphohistidine_dom_sf"/>
</dbReference>
<evidence type="ECO:0000256" key="15">
    <source>
        <dbReference type="ARBA" id="ARBA00022842"/>
    </source>
</evidence>
<name>A0ABU2H1W6_9ACTN</name>
<dbReference type="SUPFAM" id="SSF51621">
    <property type="entry name" value="Phosphoenolpyruvate/pyruvate domain"/>
    <property type="match status" value="1"/>
</dbReference>
<evidence type="ECO:0000256" key="8">
    <source>
        <dbReference type="ARBA" id="ARBA00022448"/>
    </source>
</evidence>
<evidence type="ECO:0000259" key="19">
    <source>
        <dbReference type="Pfam" id="PF00391"/>
    </source>
</evidence>
<dbReference type="InterPro" id="IPR008731">
    <property type="entry name" value="PTS_EIN"/>
</dbReference>
<dbReference type="Gene3D" id="3.20.20.60">
    <property type="entry name" value="Phosphoenolpyruvate-binding domains"/>
    <property type="match status" value="1"/>
</dbReference>
<evidence type="ECO:0000256" key="2">
    <source>
        <dbReference type="ARBA" id="ARBA00001946"/>
    </source>
</evidence>
<feature type="region of interest" description="Disordered" evidence="18">
    <location>
        <begin position="1"/>
        <end position="20"/>
    </location>
</feature>
<dbReference type="PRINTS" id="PR01736">
    <property type="entry name" value="PHPHTRNFRASE"/>
</dbReference>
<comment type="function">
    <text evidence="3 17">General (non sugar-specific) component of the phosphoenolpyruvate-dependent sugar phosphotransferase system (sugar PTS). This major carbohydrate active-transport system catalyzes the phosphorylation of incoming sugar substrates concomitantly with their translocation across the cell membrane. Enzyme I transfers the phosphoryl group from phosphoenolpyruvate (PEP) to the phosphoryl carrier protein (HPr).</text>
</comment>
<evidence type="ECO:0000256" key="3">
    <source>
        <dbReference type="ARBA" id="ARBA00002728"/>
    </source>
</evidence>
<evidence type="ECO:0000256" key="16">
    <source>
        <dbReference type="ARBA" id="ARBA00033235"/>
    </source>
</evidence>
<comment type="catalytic activity">
    <reaction evidence="1 17">
        <text>L-histidyl-[protein] + phosphoenolpyruvate = N(pros)-phospho-L-histidyl-[protein] + pyruvate</text>
        <dbReference type="Rhea" id="RHEA:23880"/>
        <dbReference type="Rhea" id="RHEA-COMP:9745"/>
        <dbReference type="Rhea" id="RHEA-COMP:9746"/>
        <dbReference type="ChEBI" id="CHEBI:15361"/>
        <dbReference type="ChEBI" id="CHEBI:29979"/>
        <dbReference type="ChEBI" id="CHEBI:58702"/>
        <dbReference type="ChEBI" id="CHEBI:64837"/>
        <dbReference type="EC" id="2.7.3.9"/>
    </reaction>
</comment>
<dbReference type="InterPro" id="IPR040442">
    <property type="entry name" value="Pyrv_kinase-like_dom_sf"/>
</dbReference>
<feature type="domain" description="PEP-utilising enzyme mobile" evidence="19">
    <location>
        <begin position="161"/>
        <end position="231"/>
    </location>
</feature>
<evidence type="ECO:0000256" key="6">
    <source>
        <dbReference type="ARBA" id="ARBA00012232"/>
    </source>
</evidence>
<keyword evidence="23" id="KW-1185">Reference proteome</keyword>
<dbReference type="InterPro" id="IPR036618">
    <property type="entry name" value="PtsI_HPr-bd_sf"/>
</dbReference>
<sequence length="587" mass="61066">MTPVPTGHHPGRPAGPGIALGPAFVITTAAAAPDEEETAAPAEPDHEHRRVDHALRAAATALRTLAAEVSAATDTTHAEIFHAQAQMATDAALAERIHAAIEEGSRAPAAVRDAFSEFRSTLAASTNPSLAERVADLDDVRGQVLAVLAGRQPGRPVPTAACIVVADELTPAHTVRLPRAYVRGIVCASGTSTSHAAILARALGIPAVMGVTGITDLVREGVPVLVNGDDGTVTLNPDEETRAQVQQELTAQAETTLRLRAAAHRPGHTRDGRRVEVAANIDTPDAARNAVSCGAEGAGLVRTELLFLRARQPPSVAEQAEYYRWVAQQLPGARVVFRTMDIGADKPLPFAERGTEANPALGLRGLRLGLGQPQLLRDQLRAVLRAARSCTDPSQRLAVMFPMVTTCAEIRRAQEILAEAAEAERAGIADIDVGIMVEVPAAALATDRLAPLVDFVSLGTNDLVQYLFAADRTNAAVAGIPELCTPEVLQLVRGVVAAGHRSGARVAVCGETAADPLTAAALVGAGVDELSAAPPAIPQIKAVLARLDAVRLTEIVAEASTLDSAEAVRDRLTAELAGAVGDPGTTQ</sequence>
<dbReference type="NCBIfam" id="TIGR01417">
    <property type="entry name" value="PTS_I_fam"/>
    <property type="match status" value="1"/>
</dbReference>
<feature type="domain" description="Phosphotransferase system enzyme I N-terminal" evidence="21">
    <location>
        <begin position="11"/>
        <end position="133"/>
    </location>
</feature>
<evidence type="ECO:0000256" key="5">
    <source>
        <dbReference type="ARBA" id="ARBA00007837"/>
    </source>
</evidence>
<dbReference type="InterPro" id="IPR006318">
    <property type="entry name" value="PTS_EI-like"/>
</dbReference>
<evidence type="ECO:0000256" key="13">
    <source>
        <dbReference type="ARBA" id="ARBA00022723"/>
    </source>
</evidence>
<dbReference type="Pfam" id="PF02896">
    <property type="entry name" value="PEP-utilizers_C"/>
    <property type="match status" value="1"/>
</dbReference>
<comment type="cofactor">
    <cofactor evidence="2 17">
        <name>Mg(2+)</name>
        <dbReference type="ChEBI" id="CHEBI:18420"/>
    </cofactor>
</comment>
<evidence type="ECO:0000313" key="23">
    <source>
        <dbReference type="Proteomes" id="UP001250214"/>
    </source>
</evidence>
<dbReference type="RefSeq" id="WP_310910511.1">
    <property type="nucleotide sequence ID" value="NZ_JAVLVT010000001.1"/>
</dbReference>
<comment type="subcellular location">
    <subcellularLocation>
        <location evidence="4 17">Cytoplasm</location>
    </subcellularLocation>
</comment>
<feature type="domain" description="PEP-utilising enzyme C-terminal" evidence="20">
    <location>
        <begin position="263"/>
        <end position="548"/>
    </location>
</feature>
<dbReference type="InterPro" id="IPR050499">
    <property type="entry name" value="PEP-utilizing_PTS_enzyme"/>
</dbReference>
<evidence type="ECO:0000256" key="4">
    <source>
        <dbReference type="ARBA" id="ARBA00004496"/>
    </source>
</evidence>
<keyword evidence="14 17" id="KW-0418">Kinase</keyword>
<proteinExistence type="inferred from homology"/>
<dbReference type="EC" id="2.7.3.9" evidence="6 17"/>
<evidence type="ECO:0000256" key="1">
    <source>
        <dbReference type="ARBA" id="ARBA00000683"/>
    </source>
</evidence>
<dbReference type="InterPro" id="IPR008279">
    <property type="entry name" value="PEP-util_enz_mobile_dom"/>
</dbReference>
<evidence type="ECO:0000256" key="18">
    <source>
        <dbReference type="SAM" id="MobiDB-lite"/>
    </source>
</evidence>
<evidence type="ECO:0000313" key="22">
    <source>
        <dbReference type="EMBL" id="MDS1268997.1"/>
    </source>
</evidence>
<evidence type="ECO:0000256" key="14">
    <source>
        <dbReference type="ARBA" id="ARBA00022777"/>
    </source>
</evidence>
<dbReference type="Pfam" id="PF00391">
    <property type="entry name" value="PEP-utilizers"/>
    <property type="match status" value="1"/>
</dbReference>
<dbReference type="PROSITE" id="PS00742">
    <property type="entry name" value="PEP_ENZYMES_2"/>
    <property type="match status" value="1"/>
</dbReference>
<dbReference type="Proteomes" id="UP001250214">
    <property type="component" value="Unassembled WGS sequence"/>
</dbReference>
<keyword evidence="10 17" id="KW-0762">Sugar transport</keyword>
<evidence type="ECO:0000256" key="11">
    <source>
        <dbReference type="ARBA" id="ARBA00022679"/>
    </source>
</evidence>
<keyword evidence="11 17" id="KW-0808">Transferase</keyword>
<evidence type="ECO:0000259" key="21">
    <source>
        <dbReference type="Pfam" id="PF05524"/>
    </source>
</evidence>
<evidence type="ECO:0000259" key="20">
    <source>
        <dbReference type="Pfam" id="PF02896"/>
    </source>
</evidence>
<comment type="caution">
    <text evidence="22">The sequence shown here is derived from an EMBL/GenBank/DDBJ whole genome shotgun (WGS) entry which is preliminary data.</text>
</comment>
<keyword evidence="12 17" id="KW-0598">Phosphotransferase system</keyword>
<dbReference type="InterPro" id="IPR015813">
    <property type="entry name" value="Pyrv/PenolPyrv_kinase-like_dom"/>
</dbReference>
<dbReference type="InterPro" id="IPR000121">
    <property type="entry name" value="PEP_util_C"/>
</dbReference>
<keyword evidence="15 17" id="KW-0460">Magnesium</keyword>
<dbReference type="Gene3D" id="1.10.274.10">
    <property type="entry name" value="PtsI, HPr-binding domain"/>
    <property type="match status" value="1"/>
</dbReference>
<dbReference type="InterPro" id="IPR023151">
    <property type="entry name" value="PEP_util_CS"/>
</dbReference>
<evidence type="ECO:0000256" key="7">
    <source>
        <dbReference type="ARBA" id="ARBA00016544"/>
    </source>
</evidence>
<dbReference type="PANTHER" id="PTHR46244:SF3">
    <property type="entry name" value="PHOSPHOENOLPYRUVATE-PROTEIN PHOSPHOTRANSFERASE"/>
    <property type="match status" value="1"/>
</dbReference>
<keyword evidence="9 17" id="KW-0963">Cytoplasm</keyword>
<dbReference type="InterPro" id="IPR024692">
    <property type="entry name" value="PTS_EI"/>
</dbReference>
<dbReference type="GO" id="GO:0008965">
    <property type="term" value="F:phosphoenolpyruvate-protein phosphotransferase activity"/>
    <property type="evidence" value="ECO:0007669"/>
    <property type="project" value="UniProtKB-EC"/>
</dbReference>
<evidence type="ECO:0000256" key="10">
    <source>
        <dbReference type="ARBA" id="ARBA00022597"/>
    </source>
</evidence>
<protein>
    <recommendedName>
        <fullName evidence="7 17">Phosphoenolpyruvate-protein phosphotransferase</fullName>
        <ecNumber evidence="6 17">2.7.3.9</ecNumber>
    </recommendedName>
    <alternativeName>
        <fullName evidence="16 17">Phosphotransferase system, enzyme I</fullName>
    </alternativeName>
</protein>